<evidence type="ECO:0000313" key="3">
    <source>
        <dbReference type="EMBL" id="CUM95615.1"/>
    </source>
</evidence>
<evidence type="ECO:0000259" key="2">
    <source>
        <dbReference type="Pfam" id="PF19910"/>
    </source>
</evidence>
<proteinExistence type="predicted"/>
<dbReference type="Pfam" id="PF19910">
    <property type="entry name" value="DUF6383"/>
    <property type="match status" value="1"/>
</dbReference>
<feature type="domain" description="DUF6383" evidence="2">
    <location>
        <begin position="886"/>
        <end position="960"/>
    </location>
</feature>
<dbReference type="Proteomes" id="UP000095591">
    <property type="component" value="Unassembled WGS sequence"/>
</dbReference>
<feature type="signal peptide" evidence="1">
    <location>
        <begin position="1"/>
        <end position="25"/>
    </location>
</feature>
<protein>
    <recommendedName>
        <fullName evidence="2">DUF6383 domain-containing protein</fullName>
    </recommendedName>
</protein>
<organism evidence="3 4">
    <name type="scientific">Parabacteroides distasonis</name>
    <dbReference type="NCBI Taxonomy" id="823"/>
    <lineage>
        <taxon>Bacteria</taxon>
        <taxon>Pseudomonadati</taxon>
        <taxon>Bacteroidota</taxon>
        <taxon>Bacteroidia</taxon>
        <taxon>Bacteroidales</taxon>
        <taxon>Tannerellaceae</taxon>
        <taxon>Parabacteroides</taxon>
    </lineage>
</organism>
<keyword evidence="1" id="KW-0732">Signal</keyword>
<gene>
    <name evidence="3" type="ORF">ERS852429_01287</name>
</gene>
<dbReference type="RefSeq" id="WP_057319063.1">
    <property type="nucleotide sequence ID" value="NZ_CYXP01000002.1"/>
</dbReference>
<dbReference type="InterPro" id="IPR045963">
    <property type="entry name" value="DUF6383"/>
</dbReference>
<dbReference type="EMBL" id="CYXP01000002">
    <property type="protein sequence ID" value="CUM95615.1"/>
    <property type="molecule type" value="Genomic_DNA"/>
</dbReference>
<accession>A0A173T178</accession>
<name>A0A173T178_PARDI</name>
<feature type="chain" id="PRO_5008011999" description="DUF6383 domain-containing protein" evidence="1">
    <location>
        <begin position="26"/>
        <end position="961"/>
    </location>
</feature>
<evidence type="ECO:0000256" key="1">
    <source>
        <dbReference type="SAM" id="SignalP"/>
    </source>
</evidence>
<reference evidence="3 4" key="1">
    <citation type="submission" date="2015-09" db="EMBL/GenBank/DDBJ databases">
        <authorList>
            <consortium name="Pathogen Informatics"/>
        </authorList>
    </citation>
    <scope>NUCLEOTIDE SEQUENCE [LARGE SCALE GENOMIC DNA]</scope>
    <source>
        <strain evidence="3 4">2789STDY5608872</strain>
    </source>
</reference>
<sequence>MNKRIFTLMAAAMLLGAPMSNLTFAANPDAVEYSTIASSKKLANGVKFYLKATGGFADVEETEIDGTKYQTKTANNVADVNDAALFEIRNFSKTAAGITFELWVNGKKFAYDQSGKAKTLFTADQETIAFSNITVASVGSIGTAVFSSYKAYTKSDTYNADDLNANLSGKGFSFQFPNAVSAPEKNPFANQMVAVDASDVNAVWSAAPASGVYFAVANDAGKKLLDGVTADELKAATFVVLNPNSNFGITSLIADDGEGYDFTTIKGEDLKAANLKKEGEIAYNNAVYTVEEKDQLGALGQYTISMSNVRVKGDDNKNIATVNVGAYSLTGGGLKTYITTKSNTANLSLAQTTGNTWVKASDLLKADDAAIYNIYFMGTQPETPAEADASYYGKYLVATYATTTVPSAFGQAALAPAKVDLKSATAQWYISSVAEQGNVTFANLETTETFSCQLYKTDKAGIYETRGISHDGTEFVKLTPSTGINAFLTLADSQMKQGAELIFNGTGNVTVEKVYMSLVDENRPVTSDITDDKFIPSNDPDASFVWKFEKASSVKNKIEYAYFSDNEQKSKEIDTLAIQSYYLVYEKNGVKYGLKKATDYSLVKLNDGDVKADVWSQFAFKKNADGHYAMIEVVKAGAEYAYTDVVKAGIEGLYVDTSTSDFATAKIGDDSQYSHITVSFFNLGESLEATPRHATLDSEEGAISMKLNKGMLEGIIAAEGLTFWLDTADSKADMPTFYISKGIATEEAPETKAAEPAALRNFLYFAKDSSYYWNEDKANYVTDRNYYLVGTNDDVKAIFRPAALVGLDTIKTSINNNTVLVSKEAKEDVCLAGVENFKFYITKAGNGYRVVPSADQTKFLYNLNGKLGFTSDEASALVVTVGAGDPTSNDSIEAESSISVISGNGTITVQGAAGKKVVISNILGKVVAETVLTSDNATISVPAGIVAVAVDGEEAVKAVVK</sequence>
<evidence type="ECO:0000313" key="4">
    <source>
        <dbReference type="Proteomes" id="UP000095591"/>
    </source>
</evidence>
<dbReference type="AlphaFoldDB" id="A0A173T178"/>